<evidence type="ECO:0000259" key="2">
    <source>
        <dbReference type="Pfam" id="PF09369"/>
    </source>
</evidence>
<evidence type="ECO:0000313" key="4">
    <source>
        <dbReference type="Proteomes" id="UP000653493"/>
    </source>
</evidence>
<dbReference type="Proteomes" id="UP000653493">
    <property type="component" value="Unassembled WGS sequence"/>
</dbReference>
<dbReference type="EMBL" id="BMSL01000001">
    <property type="protein sequence ID" value="GGS16745.1"/>
    <property type="molecule type" value="Genomic_DNA"/>
</dbReference>
<sequence length="624" mass="68914">MTPPPARRRRTGANGTAPAHNLPRRGTVRRAQAITTYGVGSLVAVDHESFIVSGLDEADRSWSEDESPRIYERRLARLLGVDWFRLPPASDDTSKDGMRVRRFPLTHSCPECMELQSHRDFNPPAGRSVCGTCEVDLVPSRFVVACEAGHLGEFPYRQWVHRSSDRDSPTLGACGGRLRLRTSGRTSSLRSVLVSCTCGRVPEVSMEGSFRRNALRELGLRCRGHRPWLGTSAPQQECGLPLRTLQRGSSSVWQPVLKSALSIPPWSNGRADPLAGHWEKLRKRENDRARVSDYLDAIFDEGNWPVSLDEVMELLAAEQQEDAEGDKAPTFDHRYRALRNKEYERLRSGNDKSEHSRDEQFVCETPLSDQSVLGPLGITGPMLVKKLREVRALKAFTRLVDAEVTTDAKEMPLSEHTLRWLPAMEVRGEGVFLRLDEERLGAWEKAPAVAARAERILTAHQRLLEERADDPSRAVPSPATPRMVLLHTLAHVLINEWSLDAGYPAASLRERLYAADNMAGVLVYTATSDSAGSLGGLVAQGEPKLLDRAVRSAVRRAEWCSSDPLCMETEGSGGTAGTNLAACHACVMLPETSCEHSNILLDRALLVGTPDDPGIGYFASVLAR</sequence>
<dbReference type="AlphaFoldDB" id="A0A918G4I7"/>
<protein>
    <recommendedName>
        <fullName evidence="2">MrfA-like Zn-binding domain-containing protein</fullName>
    </recommendedName>
</protein>
<dbReference type="InterPro" id="IPR018973">
    <property type="entry name" value="MZB"/>
</dbReference>
<comment type="caution">
    <text evidence="3">The sequence shown here is derived from an EMBL/GenBank/DDBJ whole genome shotgun (WGS) entry which is preliminary data.</text>
</comment>
<feature type="domain" description="MrfA-like Zn-binding" evidence="2">
    <location>
        <begin position="489"/>
        <end position="587"/>
    </location>
</feature>
<proteinExistence type="predicted"/>
<dbReference type="InterPro" id="IPR047721">
    <property type="entry name" value="DrmB"/>
</dbReference>
<name>A0A918G4I7_STRGD</name>
<reference evidence="3" key="2">
    <citation type="submission" date="2020-09" db="EMBL/GenBank/DDBJ databases">
        <authorList>
            <person name="Sun Q."/>
            <person name="Ohkuma M."/>
        </authorList>
    </citation>
    <scope>NUCLEOTIDE SEQUENCE</scope>
    <source>
        <strain evidence="3">JCM 4234</strain>
    </source>
</reference>
<feature type="region of interest" description="Disordered" evidence="1">
    <location>
        <begin position="1"/>
        <end position="26"/>
    </location>
</feature>
<dbReference type="NCBIfam" id="NF038324">
    <property type="entry name" value="DrmB_fam"/>
    <property type="match status" value="1"/>
</dbReference>
<organism evidence="3 4">
    <name type="scientific">Streptomyces griseoviridis</name>
    <dbReference type="NCBI Taxonomy" id="45398"/>
    <lineage>
        <taxon>Bacteria</taxon>
        <taxon>Bacillati</taxon>
        <taxon>Actinomycetota</taxon>
        <taxon>Actinomycetes</taxon>
        <taxon>Kitasatosporales</taxon>
        <taxon>Streptomycetaceae</taxon>
        <taxon>Streptomyces</taxon>
    </lineage>
</organism>
<evidence type="ECO:0000256" key="1">
    <source>
        <dbReference type="SAM" id="MobiDB-lite"/>
    </source>
</evidence>
<keyword evidence="4" id="KW-1185">Reference proteome</keyword>
<dbReference type="Pfam" id="PF09369">
    <property type="entry name" value="MZB"/>
    <property type="match status" value="1"/>
</dbReference>
<feature type="compositionally biased region" description="Basic residues" evidence="1">
    <location>
        <begin position="1"/>
        <end position="11"/>
    </location>
</feature>
<gene>
    <name evidence="3" type="ORF">GCM10010238_00720</name>
</gene>
<accession>A0A918G4I7</accession>
<reference evidence="3" key="1">
    <citation type="journal article" date="2014" name="Int. J. Syst. Evol. Microbiol.">
        <title>Complete genome sequence of Corynebacterium casei LMG S-19264T (=DSM 44701T), isolated from a smear-ripened cheese.</title>
        <authorList>
            <consortium name="US DOE Joint Genome Institute (JGI-PGF)"/>
            <person name="Walter F."/>
            <person name="Albersmeier A."/>
            <person name="Kalinowski J."/>
            <person name="Ruckert C."/>
        </authorList>
    </citation>
    <scope>NUCLEOTIDE SEQUENCE</scope>
    <source>
        <strain evidence="3">JCM 4234</strain>
    </source>
</reference>
<evidence type="ECO:0000313" key="3">
    <source>
        <dbReference type="EMBL" id="GGS16745.1"/>
    </source>
</evidence>